<dbReference type="PANTHER" id="PTHR21660:SF1">
    <property type="entry name" value="ACYL-COENZYME A THIOESTERASE 13"/>
    <property type="match status" value="1"/>
</dbReference>
<feature type="domain" description="Acyl-CoA thioesterase-like N-terminal HotDog" evidence="3">
    <location>
        <begin position="285"/>
        <end position="367"/>
    </location>
</feature>
<feature type="transmembrane region" description="Helical" evidence="2">
    <location>
        <begin position="14"/>
        <end position="34"/>
    </location>
</feature>
<feature type="transmembrane region" description="Helical" evidence="2">
    <location>
        <begin position="46"/>
        <end position="68"/>
    </location>
</feature>
<dbReference type="EMBL" id="BRYB01001540">
    <property type="protein sequence ID" value="GMI28128.1"/>
    <property type="molecule type" value="Genomic_DNA"/>
</dbReference>
<accession>A0ABQ6MK96</accession>
<evidence type="ECO:0000256" key="2">
    <source>
        <dbReference type="SAM" id="Phobius"/>
    </source>
</evidence>
<keyword evidence="2" id="KW-0472">Membrane</keyword>
<evidence type="ECO:0000313" key="4">
    <source>
        <dbReference type="EMBL" id="GMI28128.1"/>
    </source>
</evidence>
<dbReference type="InterPro" id="IPR029069">
    <property type="entry name" value="HotDog_dom_sf"/>
</dbReference>
<comment type="caution">
    <text evidence="4">The sequence shown here is derived from an EMBL/GenBank/DDBJ whole genome shotgun (WGS) entry which is preliminary data.</text>
</comment>
<dbReference type="Pfam" id="PF13622">
    <property type="entry name" value="4HBT_3"/>
    <property type="match status" value="1"/>
</dbReference>
<dbReference type="Proteomes" id="UP001165060">
    <property type="component" value="Unassembled WGS sequence"/>
</dbReference>
<proteinExistence type="predicted"/>
<reference evidence="4 5" key="1">
    <citation type="journal article" date="2023" name="Commun. Biol.">
        <title>Genome analysis of Parmales, the sister group of diatoms, reveals the evolutionary specialization of diatoms from phago-mixotrophs to photoautotrophs.</title>
        <authorList>
            <person name="Ban H."/>
            <person name="Sato S."/>
            <person name="Yoshikawa S."/>
            <person name="Yamada K."/>
            <person name="Nakamura Y."/>
            <person name="Ichinomiya M."/>
            <person name="Sato N."/>
            <person name="Blanc-Mathieu R."/>
            <person name="Endo H."/>
            <person name="Kuwata A."/>
            <person name="Ogata H."/>
        </authorList>
    </citation>
    <scope>NUCLEOTIDE SEQUENCE [LARGE SCALE GENOMIC DNA]</scope>
</reference>
<dbReference type="Gene3D" id="3.10.129.10">
    <property type="entry name" value="Hotdog Thioesterase"/>
    <property type="match status" value="2"/>
</dbReference>
<dbReference type="PANTHER" id="PTHR21660">
    <property type="entry name" value="THIOESTERASE SUPERFAMILY MEMBER-RELATED"/>
    <property type="match status" value="1"/>
</dbReference>
<keyword evidence="2" id="KW-0812">Transmembrane</keyword>
<keyword evidence="1" id="KW-0378">Hydrolase</keyword>
<evidence type="ECO:0000259" key="3">
    <source>
        <dbReference type="Pfam" id="PF13622"/>
    </source>
</evidence>
<dbReference type="InterPro" id="IPR049449">
    <property type="entry name" value="TesB_ACOT8-like_N"/>
</dbReference>
<protein>
    <recommendedName>
        <fullName evidence="3">Acyl-CoA thioesterase-like N-terminal HotDog domain-containing protein</fullName>
    </recommendedName>
</protein>
<gene>
    <name evidence="4" type="ORF">TeGR_g14400</name>
</gene>
<keyword evidence="2" id="KW-1133">Transmembrane helix</keyword>
<dbReference type="SUPFAM" id="SSF54637">
    <property type="entry name" value="Thioesterase/thiol ester dehydrase-isomerase"/>
    <property type="match status" value="2"/>
</dbReference>
<dbReference type="InterPro" id="IPR039298">
    <property type="entry name" value="ACOT13"/>
</dbReference>
<organism evidence="4 5">
    <name type="scientific">Tetraparma gracilis</name>
    <dbReference type="NCBI Taxonomy" id="2962635"/>
    <lineage>
        <taxon>Eukaryota</taxon>
        <taxon>Sar</taxon>
        <taxon>Stramenopiles</taxon>
        <taxon>Ochrophyta</taxon>
        <taxon>Bolidophyceae</taxon>
        <taxon>Parmales</taxon>
        <taxon>Triparmaceae</taxon>
        <taxon>Tetraparma</taxon>
    </lineage>
</organism>
<sequence length="371" mass="38177">MPLELPSLPPLPSLPLPSLLLLLPPLLLLPLLLLRSSSSRMSPGRFGVLPAFMRITGHLAPAGFGSLLRVAPSFSASGLPSTAAASAVPSCELLSAAPLSSGGAATCVYTVPAHLAPNGGLPLPVLLSLFDDVSTWPCVVCDPSRRPGVSVHLSASLLSPSLPIPPGARLRITAKPAKLGRTLAFLDIECEDLATDPPTPVAVGRHTKYLPMGFFYEFLFGRALPLLDLLAPYVGRFGAPNLAAASRASYPPLASVIGPLPASPVPGEPLAKRASCRVGREMRNPMGGLHGGCQSVMAAAVAAKAVGAAAGGRGARLREMSVAYASAGRGELEITARIREEGEGAVTSVVRLDRKGGGAMCAEATLTYDLL</sequence>
<name>A0ABQ6MK96_9STRA</name>
<evidence type="ECO:0000313" key="5">
    <source>
        <dbReference type="Proteomes" id="UP001165060"/>
    </source>
</evidence>
<keyword evidence="5" id="KW-1185">Reference proteome</keyword>
<evidence type="ECO:0000256" key="1">
    <source>
        <dbReference type="ARBA" id="ARBA00022801"/>
    </source>
</evidence>